<proteinExistence type="predicted"/>
<keyword evidence="3" id="KW-1185">Reference proteome</keyword>
<dbReference type="Proteomes" id="UP000621454">
    <property type="component" value="Unassembled WGS sequence"/>
</dbReference>
<protein>
    <submittedName>
        <fullName evidence="2">Uncharacterized protein</fullName>
    </submittedName>
</protein>
<gene>
    <name evidence="2" type="ORF">GCM10011489_06010</name>
</gene>
<reference evidence="2" key="2">
    <citation type="submission" date="2020-09" db="EMBL/GenBank/DDBJ databases">
        <authorList>
            <person name="Sun Q."/>
            <person name="Zhou Y."/>
        </authorList>
    </citation>
    <scope>NUCLEOTIDE SEQUENCE</scope>
    <source>
        <strain evidence="2">CGMCC 1.12827</strain>
    </source>
</reference>
<keyword evidence="1" id="KW-0812">Transmembrane</keyword>
<feature type="transmembrane region" description="Helical" evidence="1">
    <location>
        <begin position="6"/>
        <end position="29"/>
    </location>
</feature>
<evidence type="ECO:0000313" key="3">
    <source>
        <dbReference type="Proteomes" id="UP000621454"/>
    </source>
</evidence>
<keyword evidence="1" id="KW-0472">Membrane</keyword>
<comment type="caution">
    <text evidence="2">The sequence shown here is derived from an EMBL/GenBank/DDBJ whole genome shotgun (WGS) entry which is preliminary data.</text>
</comment>
<feature type="transmembrane region" description="Helical" evidence="1">
    <location>
        <begin position="249"/>
        <end position="273"/>
    </location>
</feature>
<reference evidence="2" key="1">
    <citation type="journal article" date="2014" name="Int. J. Syst. Evol. Microbiol.">
        <title>Complete genome sequence of Corynebacterium casei LMG S-19264T (=DSM 44701T), isolated from a smear-ripened cheese.</title>
        <authorList>
            <consortium name="US DOE Joint Genome Institute (JGI-PGF)"/>
            <person name="Walter F."/>
            <person name="Albersmeier A."/>
            <person name="Kalinowski J."/>
            <person name="Ruckert C."/>
        </authorList>
    </citation>
    <scope>NUCLEOTIDE SEQUENCE</scope>
    <source>
        <strain evidence="2">CGMCC 1.12827</strain>
    </source>
</reference>
<accession>A0A916SX98</accession>
<keyword evidence="1" id="KW-1133">Transmembrane helix</keyword>
<evidence type="ECO:0000256" key="1">
    <source>
        <dbReference type="SAM" id="Phobius"/>
    </source>
</evidence>
<dbReference type="AlphaFoldDB" id="A0A916SX98"/>
<name>A0A916SX98_9ACTN</name>
<feature type="transmembrane region" description="Helical" evidence="1">
    <location>
        <begin position="197"/>
        <end position="216"/>
    </location>
</feature>
<feature type="transmembrane region" description="Helical" evidence="1">
    <location>
        <begin position="172"/>
        <end position="191"/>
    </location>
</feature>
<organism evidence="2 3">
    <name type="scientific">Gordonia jinhuaensis</name>
    <dbReference type="NCBI Taxonomy" id="1517702"/>
    <lineage>
        <taxon>Bacteria</taxon>
        <taxon>Bacillati</taxon>
        <taxon>Actinomycetota</taxon>
        <taxon>Actinomycetes</taxon>
        <taxon>Mycobacteriales</taxon>
        <taxon>Gordoniaceae</taxon>
        <taxon>Gordonia</taxon>
    </lineage>
</organism>
<dbReference type="EMBL" id="BMGC01000003">
    <property type="protein sequence ID" value="GGB20686.1"/>
    <property type="molecule type" value="Genomic_DNA"/>
</dbReference>
<sequence>MSVVRIGVALALTLLAWVGVLVTVPSMWLSRNVVDESGYVSLARSAGADDHVRAAMTGDLTGITLGLAARQNVSVPAPLVRQAVAVYTRSDRFPDDFAAANRAGHRWLFTDKVSGREVDGEWVIDVAPMLRSLDLRLIPIAVPDTVQIRIGDEYRAVSPGYLHERGQWVTRISWIALAVSIVAGIGVVVLVRARLLALAALGCAVLLDAGILWVAARAGKNIATDHVDNGLPGVQATVRAAIEVIYQSVMTSVAITAIVGAVIALACGGAHLYSSRDSS</sequence>
<evidence type="ECO:0000313" key="2">
    <source>
        <dbReference type="EMBL" id="GGB20686.1"/>
    </source>
</evidence>